<keyword evidence="3" id="KW-1185">Reference proteome</keyword>
<feature type="transmembrane region" description="Helical" evidence="1">
    <location>
        <begin position="68"/>
        <end position="87"/>
    </location>
</feature>
<proteinExistence type="predicted"/>
<reference evidence="2 3" key="1">
    <citation type="submission" date="2019-08" db="EMBL/GenBank/DDBJ databases">
        <title>Archangium and Cystobacter genomes.</title>
        <authorList>
            <person name="Chen I.-C.K."/>
            <person name="Wielgoss S."/>
        </authorList>
    </citation>
    <scope>NUCLEOTIDE SEQUENCE [LARGE SCALE GENOMIC DNA]</scope>
    <source>
        <strain evidence="2 3">Cbm 6</strain>
    </source>
</reference>
<dbReference type="EMBL" id="CP043494">
    <property type="protein sequence ID" value="WNG48875.1"/>
    <property type="molecule type" value="Genomic_DNA"/>
</dbReference>
<gene>
    <name evidence="2" type="ORF">F0U60_35755</name>
</gene>
<keyword evidence="1" id="KW-1133">Transmembrane helix</keyword>
<evidence type="ECO:0000313" key="2">
    <source>
        <dbReference type="EMBL" id="WNG48875.1"/>
    </source>
</evidence>
<organism evidence="2 3">
    <name type="scientific">Archangium minus</name>
    <dbReference type="NCBI Taxonomy" id="83450"/>
    <lineage>
        <taxon>Bacteria</taxon>
        <taxon>Pseudomonadati</taxon>
        <taxon>Myxococcota</taxon>
        <taxon>Myxococcia</taxon>
        <taxon>Myxococcales</taxon>
        <taxon>Cystobacterineae</taxon>
        <taxon>Archangiaceae</taxon>
        <taxon>Archangium</taxon>
    </lineage>
</organism>
<keyword evidence="1" id="KW-0812">Transmembrane</keyword>
<protein>
    <recommendedName>
        <fullName evidence="4">GYF domain-containing protein</fullName>
    </recommendedName>
</protein>
<dbReference type="Proteomes" id="UP001611383">
    <property type="component" value="Chromosome"/>
</dbReference>
<accession>A0ABY9X0E1</accession>
<sequence>MGYRVRTPEGELHYPRLLDVETAYSQGLVDPNDEVLEDGHSTWRKASSIPALARARSATKRHVRLKQMLGTSVVVVVGIWALMLILSDSPGQRGLGLLLALGVSVLLTRLTAKAFKRPGGSLKD</sequence>
<evidence type="ECO:0008006" key="4">
    <source>
        <dbReference type="Google" id="ProtNLM"/>
    </source>
</evidence>
<keyword evidence="1" id="KW-0472">Membrane</keyword>
<evidence type="ECO:0000256" key="1">
    <source>
        <dbReference type="SAM" id="Phobius"/>
    </source>
</evidence>
<dbReference type="RefSeq" id="WP_395806540.1">
    <property type="nucleotide sequence ID" value="NZ_CP043494.1"/>
</dbReference>
<feature type="transmembrane region" description="Helical" evidence="1">
    <location>
        <begin position="93"/>
        <end position="112"/>
    </location>
</feature>
<evidence type="ECO:0000313" key="3">
    <source>
        <dbReference type="Proteomes" id="UP001611383"/>
    </source>
</evidence>
<name>A0ABY9X0E1_9BACT</name>